<feature type="binding site" evidence="6">
    <location>
        <position position="317"/>
    </location>
    <ligand>
        <name>(S)-malate</name>
        <dbReference type="ChEBI" id="CHEBI:15589"/>
    </ligand>
</feature>
<evidence type="ECO:0000256" key="2">
    <source>
        <dbReference type="ARBA" id="ARBA00008785"/>
    </source>
</evidence>
<dbReference type="Pfam" id="PF03949">
    <property type="entry name" value="Malic_M"/>
    <property type="match status" value="1"/>
</dbReference>
<feature type="binding site" evidence="6">
    <location>
        <position position="286"/>
    </location>
    <ligand>
        <name>(S)-malate</name>
        <dbReference type="ChEBI" id="CHEBI:15589"/>
    </ligand>
</feature>
<evidence type="ECO:0000256" key="7">
    <source>
        <dbReference type="PIRSR" id="PIRSR000106-3"/>
    </source>
</evidence>
<comment type="cofactor">
    <cofactor evidence="1">
        <name>Mn(2+)</name>
        <dbReference type="ChEBI" id="CHEBI:29035"/>
    </cofactor>
</comment>
<dbReference type="SMART" id="SM00919">
    <property type="entry name" value="Malic_M"/>
    <property type="match status" value="1"/>
</dbReference>
<evidence type="ECO:0000256" key="5">
    <source>
        <dbReference type="PIRSR" id="PIRSR000106-1"/>
    </source>
</evidence>
<evidence type="ECO:0000256" key="1">
    <source>
        <dbReference type="ARBA" id="ARBA00001936"/>
    </source>
</evidence>
<evidence type="ECO:0000259" key="9">
    <source>
        <dbReference type="SMART" id="SM01274"/>
    </source>
</evidence>
<evidence type="ECO:0000313" key="11">
    <source>
        <dbReference type="Proteomes" id="UP000009173"/>
    </source>
</evidence>
<keyword evidence="4 10" id="KW-0560">Oxidoreductase</keyword>
<evidence type="ECO:0000256" key="6">
    <source>
        <dbReference type="PIRSR" id="PIRSR000106-2"/>
    </source>
</evidence>
<dbReference type="InterPro" id="IPR051674">
    <property type="entry name" value="Malate_Decarboxylase"/>
</dbReference>
<dbReference type="RefSeq" id="WP_011792907.1">
    <property type="nucleotide sequence ID" value="NC_008751.1"/>
</dbReference>
<evidence type="ECO:0000259" key="8">
    <source>
        <dbReference type="SMART" id="SM00919"/>
    </source>
</evidence>
<feature type="binding site" evidence="7">
    <location>
        <position position="136"/>
    </location>
    <ligand>
        <name>a divalent metal cation</name>
        <dbReference type="ChEBI" id="CHEBI:60240"/>
    </ligand>
</feature>
<name>A0A0H3ACL6_NITV4</name>
<gene>
    <name evidence="10" type="ordered locus">Dvul_2520</name>
</gene>
<accession>A0A0H3ACL6</accession>
<evidence type="ECO:0000313" key="10">
    <source>
        <dbReference type="EMBL" id="ABM29536.1"/>
    </source>
</evidence>
<dbReference type="Gene3D" id="3.40.50.720">
    <property type="entry name" value="NAD(P)-binding Rossmann-like Domain"/>
    <property type="match status" value="1"/>
</dbReference>
<dbReference type="EMBL" id="CP000527">
    <property type="protein sequence ID" value="ABM29536.1"/>
    <property type="molecule type" value="Genomic_DNA"/>
</dbReference>
<dbReference type="Pfam" id="PF00390">
    <property type="entry name" value="malic"/>
    <property type="match status" value="1"/>
</dbReference>
<dbReference type="InterPro" id="IPR012302">
    <property type="entry name" value="Malic_NAD-bd"/>
</dbReference>
<reference evidence="11" key="1">
    <citation type="journal article" date="2009" name="Environ. Microbiol.">
        <title>Contribution of mobile genetic elements to Desulfovibrio vulgaris genome plasticity.</title>
        <authorList>
            <person name="Walker C.B."/>
            <person name="Stolyar S."/>
            <person name="Chivian D."/>
            <person name="Pinel N."/>
            <person name="Gabster J.A."/>
            <person name="Dehal P.S."/>
            <person name="He Z."/>
            <person name="Yang Z.K."/>
            <person name="Yen H.C."/>
            <person name="Zhou J."/>
            <person name="Wall J.D."/>
            <person name="Hazen T.C."/>
            <person name="Arkin A.P."/>
            <person name="Stahl D.A."/>
        </authorList>
    </citation>
    <scope>NUCLEOTIDE SEQUENCE [LARGE SCALE GENOMIC DNA]</scope>
    <source>
        <strain evidence="11">DP4</strain>
    </source>
</reference>
<dbReference type="InterPro" id="IPR012301">
    <property type="entry name" value="Malic_N_dom"/>
</dbReference>
<comment type="cofactor">
    <cofactor evidence="7">
        <name>Mg(2+)</name>
        <dbReference type="ChEBI" id="CHEBI:18420"/>
    </cofactor>
    <cofactor evidence="7">
        <name>Mn(2+)</name>
        <dbReference type="ChEBI" id="CHEBI:29035"/>
    </cofactor>
    <text evidence="7">Divalent metal cations. Prefers magnesium or manganese.</text>
</comment>
<dbReference type="InterPro" id="IPR001891">
    <property type="entry name" value="Malic_OxRdtase"/>
</dbReference>
<dbReference type="GO" id="GO:0051287">
    <property type="term" value="F:NAD binding"/>
    <property type="evidence" value="ECO:0007669"/>
    <property type="project" value="InterPro"/>
</dbReference>
<comment type="similarity">
    <text evidence="2">Belongs to the malic enzymes family.</text>
</comment>
<evidence type="ECO:0000256" key="3">
    <source>
        <dbReference type="ARBA" id="ARBA00022723"/>
    </source>
</evidence>
<protein>
    <submittedName>
        <fullName evidence="10">Malate dehydrogenase (Oxaloacetate-decarboxylating) (NADP(+))</fullName>
        <ecNumber evidence="10">1.1.1.40</ecNumber>
    </submittedName>
</protein>
<keyword evidence="3 7" id="KW-0479">Metal-binding</keyword>
<dbReference type="InterPro" id="IPR036291">
    <property type="entry name" value="NAD(P)-bd_dom_sf"/>
</dbReference>
<sequence length="439" mass="46871">MALFTKEEALRYHACGHPGKVETVPVKPCATQRHLSMAYTPGVADACRAIHADAAEGYAYTNKGNLVAVVSNGTAVLGLGDIGPLAGKPVMEGKGVLFKVFADVDVYDLCIEQKDPAKIIEFVKMLEPTFGGINLEDIKAPECFEIEQTLIREMDIPVFHDDQHGTAIISGAGLIAALELAGKKAEEVKVVVSGAGAGAIACTNFFMALGVRRENVYMFDSRGLLHKGRAGLNAAKLAFAQERDHGSLADVMRGADVFLGLSVGGMVTPDMVASMAANPIVFACANPDPEIAYPDAKAVRDDLIMATGRSDYPNQINNVLGFPFIFRGALDVQARTINEEMKMAAARALAALAKEPVPAEALAPYGLASASFGVDYIIPKALDPRVIEWVAPAVAEAAMRTGVARRVIDLDAYRVELRERMKAARARIGAFIDSYGLDF</sequence>
<dbReference type="PANTHER" id="PTHR43237">
    <property type="entry name" value="NADP-DEPENDENT MALIC ENZYME"/>
    <property type="match status" value="1"/>
</dbReference>
<feature type="binding site" evidence="7">
    <location>
        <position position="137"/>
    </location>
    <ligand>
        <name>a divalent metal cation</name>
        <dbReference type="ChEBI" id="CHEBI:60240"/>
    </ligand>
</feature>
<dbReference type="GO" id="GO:0046872">
    <property type="term" value="F:metal ion binding"/>
    <property type="evidence" value="ECO:0007669"/>
    <property type="project" value="UniProtKB-KW"/>
</dbReference>
<dbReference type="CDD" id="cd05311">
    <property type="entry name" value="NAD_bind_2_malic_enz"/>
    <property type="match status" value="1"/>
</dbReference>
<feature type="active site" description="Proton acceptor" evidence="5">
    <location>
        <position position="94"/>
    </location>
</feature>
<dbReference type="PANTHER" id="PTHR43237:SF4">
    <property type="entry name" value="NADP-DEPENDENT MALIC ENZYME"/>
    <property type="match status" value="1"/>
</dbReference>
<dbReference type="AlphaFoldDB" id="A0A0H3ACL6"/>
<dbReference type="FunFam" id="3.40.50.720:FF:000095">
    <property type="entry name" value="NADP-dependent malic enzyme"/>
    <property type="match status" value="1"/>
</dbReference>
<feature type="domain" description="Malic enzyme N-terminal" evidence="9">
    <location>
        <begin position="18"/>
        <end position="151"/>
    </location>
</feature>
<dbReference type="SMART" id="SM01274">
    <property type="entry name" value="malic"/>
    <property type="match status" value="1"/>
</dbReference>
<feature type="binding site" evidence="7">
    <location>
        <position position="162"/>
    </location>
    <ligand>
        <name>a divalent metal cation</name>
        <dbReference type="ChEBI" id="CHEBI:60240"/>
    </ligand>
</feature>
<dbReference type="FunFam" id="3.40.50.10380:FF:000003">
    <property type="entry name" value="NADP-dependent malic enzyme"/>
    <property type="match status" value="1"/>
</dbReference>
<organism evidence="10 11">
    <name type="scientific">Nitratidesulfovibrio vulgaris (strain DP4)</name>
    <name type="common">Desulfovibrio vulgaris</name>
    <dbReference type="NCBI Taxonomy" id="391774"/>
    <lineage>
        <taxon>Bacteria</taxon>
        <taxon>Pseudomonadati</taxon>
        <taxon>Thermodesulfobacteriota</taxon>
        <taxon>Desulfovibrionia</taxon>
        <taxon>Desulfovibrionales</taxon>
        <taxon>Desulfovibrionaceae</taxon>
        <taxon>Nitratidesulfovibrio</taxon>
    </lineage>
</organism>
<dbReference type="SUPFAM" id="SSF51735">
    <property type="entry name" value="NAD(P)-binding Rossmann-fold domains"/>
    <property type="match status" value="1"/>
</dbReference>
<evidence type="ECO:0000256" key="4">
    <source>
        <dbReference type="ARBA" id="ARBA00023002"/>
    </source>
</evidence>
<dbReference type="InterPro" id="IPR046346">
    <property type="entry name" value="Aminoacid_DH-like_N_sf"/>
</dbReference>
<dbReference type="InterPro" id="IPR037062">
    <property type="entry name" value="Malic_N_dom_sf"/>
</dbReference>
<feature type="active site" description="Proton donor" evidence="5">
    <location>
        <position position="39"/>
    </location>
</feature>
<feature type="domain" description="Malic enzyme NAD-binding" evidence="8">
    <location>
        <begin position="163"/>
        <end position="399"/>
    </location>
</feature>
<dbReference type="GO" id="GO:0004473">
    <property type="term" value="F:malate dehydrogenase (decarboxylating) (NADP+) activity"/>
    <property type="evidence" value="ECO:0007669"/>
    <property type="project" value="UniProtKB-EC"/>
</dbReference>
<dbReference type="EC" id="1.1.1.40" evidence="10"/>
<dbReference type="HOGENOM" id="CLU_034446_2_1_7"/>
<dbReference type="KEGG" id="dvl:Dvul_2520"/>
<proteinExistence type="inferred from homology"/>
<dbReference type="Proteomes" id="UP000009173">
    <property type="component" value="Chromosome"/>
</dbReference>
<dbReference type="PIRSF" id="PIRSF000106">
    <property type="entry name" value="ME"/>
    <property type="match status" value="1"/>
</dbReference>
<dbReference type="InterPro" id="IPR045213">
    <property type="entry name" value="Malic_NAD-bd_bact_type"/>
</dbReference>
<dbReference type="SUPFAM" id="SSF53223">
    <property type="entry name" value="Aminoacid dehydrogenase-like, N-terminal domain"/>
    <property type="match status" value="1"/>
</dbReference>
<dbReference type="Gene3D" id="3.40.50.10380">
    <property type="entry name" value="Malic enzyme, N-terminal domain"/>
    <property type="match status" value="1"/>
</dbReference>